<reference evidence="3 4" key="1">
    <citation type="submission" date="2018-05" db="EMBL/GenBank/DDBJ databases">
        <title>Genomic Encyclopedia of Type Strains, Phase IV (KMG-IV): sequencing the most valuable type-strain genomes for metagenomic binning, comparative biology and taxonomic classification.</title>
        <authorList>
            <person name="Goeker M."/>
        </authorList>
    </citation>
    <scope>NUCLEOTIDE SEQUENCE [LARGE SCALE GENOMIC DNA]</scope>
    <source>
        <strain evidence="3 4">DSM 26006</strain>
    </source>
</reference>
<evidence type="ECO:0000259" key="2">
    <source>
        <dbReference type="SMART" id="SM00382"/>
    </source>
</evidence>
<evidence type="ECO:0000313" key="3">
    <source>
        <dbReference type="EMBL" id="PWW47693.1"/>
    </source>
</evidence>
<organism evidence="3 4">
    <name type="scientific">Melaminivora alkalimesophila</name>
    <dbReference type="NCBI Taxonomy" id="1165852"/>
    <lineage>
        <taxon>Bacteria</taxon>
        <taxon>Pseudomonadati</taxon>
        <taxon>Pseudomonadota</taxon>
        <taxon>Betaproteobacteria</taxon>
        <taxon>Burkholderiales</taxon>
        <taxon>Comamonadaceae</taxon>
        <taxon>Melaminivora</taxon>
    </lineage>
</organism>
<evidence type="ECO:0000313" key="4">
    <source>
        <dbReference type="Proteomes" id="UP000246483"/>
    </source>
</evidence>
<keyword evidence="1" id="KW-0472">Membrane</keyword>
<keyword evidence="4" id="KW-1185">Reference proteome</keyword>
<dbReference type="GO" id="GO:0016887">
    <property type="term" value="F:ATP hydrolysis activity"/>
    <property type="evidence" value="ECO:0007669"/>
    <property type="project" value="InterPro"/>
</dbReference>
<dbReference type="Proteomes" id="UP000246483">
    <property type="component" value="Unassembled WGS sequence"/>
</dbReference>
<accession>A0A317RDQ2</accession>
<protein>
    <submittedName>
        <fullName evidence="3">Type II secretory pathway predicted ATPase ExeA</fullName>
    </submittedName>
</protein>
<keyword evidence="1" id="KW-0812">Transmembrane</keyword>
<dbReference type="SUPFAM" id="SSF52540">
    <property type="entry name" value="P-loop containing nucleoside triphosphate hydrolases"/>
    <property type="match status" value="1"/>
</dbReference>
<dbReference type="RefSeq" id="WP_019373328.1">
    <property type="nucleotide sequence ID" value="NZ_ALEE01000242.1"/>
</dbReference>
<gene>
    <name evidence="3" type="ORF">DFR36_10266</name>
</gene>
<dbReference type="PANTHER" id="PTHR35894:SF1">
    <property type="entry name" value="PHOSPHORIBULOKINASE _ URIDINE KINASE FAMILY"/>
    <property type="match status" value="1"/>
</dbReference>
<dbReference type="SMART" id="SM00382">
    <property type="entry name" value="AAA"/>
    <property type="match status" value="1"/>
</dbReference>
<dbReference type="Pfam" id="PF13401">
    <property type="entry name" value="AAA_22"/>
    <property type="match status" value="1"/>
</dbReference>
<dbReference type="InterPro" id="IPR027417">
    <property type="entry name" value="P-loop_NTPase"/>
</dbReference>
<dbReference type="Gene3D" id="3.40.50.300">
    <property type="entry name" value="P-loop containing nucleotide triphosphate hydrolases"/>
    <property type="match status" value="1"/>
</dbReference>
<name>A0A317RDQ2_9BURK</name>
<dbReference type="InterPro" id="IPR052026">
    <property type="entry name" value="ExeA_AAA_ATPase_DNA-bind"/>
</dbReference>
<dbReference type="EMBL" id="QGUB01000002">
    <property type="protein sequence ID" value="PWW47693.1"/>
    <property type="molecule type" value="Genomic_DNA"/>
</dbReference>
<sequence>MSSLYLEHFRLTEPPFGITPNGRFFFDGQARGAVLDALHHAVLDEDGIIVVVGEVGSGKTMLSRMLAERLPRPQIDLVYLANPSFGPREILHSLIQDWGLEPPSEGQSPVLTIQRALLERHAQGRRAVVLIDEAQAMQPASLEEIKLLSNLETERHKLLQIVLFGQPELDDLLALPALRQVRDRVVQRFELQPLVGPDAAAYVEHRLRRAGWQGGALFEPAALQRLLAASQGRIRAIHQLADKALLAAFAQGARQVTREHVGRAVQEVQASRIRPLRRGAVAWLTAPPPGKGWLLAGLLALAAALALGYLLGRGQPVMSSSVAAEPALVAPVAVATPCLRARSVAAPQSDPSGPLS</sequence>
<comment type="caution">
    <text evidence="3">The sequence shown here is derived from an EMBL/GenBank/DDBJ whole genome shotgun (WGS) entry which is preliminary data.</text>
</comment>
<dbReference type="InterPro" id="IPR049945">
    <property type="entry name" value="AAA_22"/>
</dbReference>
<feature type="domain" description="AAA+ ATPase" evidence="2">
    <location>
        <begin position="45"/>
        <end position="260"/>
    </location>
</feature>
<dbReference type="CDD" id="cd00009">
    <property type="entry name" value="AAA"/>
    <property type="match status" value="1"/>
</dbReference>
<evidence type="ECO:0000256" key="1">
    <source>
        <dbReference type="SAM" id="Phobius"/>
    </source>
</evidence>
<feature type="transmembrane region" description="Helical" evidence="1">
    <location>
        <begin position="292"/>
        <end position="311"/>
    </location>
</feature>
<dbReference type="AlphaFoldDB" id="A0A317RDQ2"/>
<dbReference type="PANTHER" id="PTHR35894">
    <property type="entry name" value="GENERAL SECRETION PATHWAY PROTEIN A-RELATED"/>
    <property type="match status" value="1"/>
</dbReference>
<keyword evidence="1" id="KW-1133">Transmembrane helix</keyword>
<proteinExistence type="predicted"/>
<dbReference type="InterPro" id="IPR003593">
    <property type="entry name" value="AAA+_ATPase"/>
</dbReference>